<feature type="transmembrane region" description="Helical" evidence="6">
    <location>
        <begin position="352"/>
        <end position="371"/>
    </location>
</feature>
<evidence type="ECO:0000256" key="4">
    <source>
        <dbReference type="ARBA" id="ARBA00022989"/>
    </source>
</evidence>
<dbReference type="GO" id="GO:0015297">
    <property type="term" value="F:antiporter activity"/>
    <property type="evidence" value="ECO:0007669"/>
    <property type="project" value="InterPro"/>
</dbReference>
<dbReference type="RefSeq" id="WP_084217603.1">
    <property type="nucleotide sequence ID" value="NZ_AP014548.1"/>
</dbReference>
<feature type="transmembrane region" description="Helical" evidence="6">
    <location>
        <begin position="198"/>
        <end position="217"/>
    </location>
</feature>
<comment type="subcellular location">
    <subcellularLocation>
        <location evidence="1">Cell membrane</location>
        <topology evidence="1">Multi-pass membrane protein</topology>
    </subcellularLocation>
</comment>
<dbReference type="EMBL" id="AP014548">
    <property type="protein sequence ID" value="BAO54857.1"/>
    <property type="molecule type" value="Genomic_DNA"/>
</dbReference>
<feature type="transmembrane region" description="Helical" evidence="6">
    <location>
        <begin position="103"/>
        <end position="120"/>
    </location>
</feature>
<gene>
    <name evidence="7" type="ORF">NMS_0848</name>
</gene>
<feature type="transmembrane region" description="Helical" evidence="6">
    <location>
        <begin position="403"/>
        <end position="424"/>
    </location>
</feature>
<dbReference type="InterPro" id="IPR050833">
    <property type="entry name" value="Poly_Biosynth_Transport"/>
</dbReference>
<feature type="transmembrane region" description="Helical" evidence="6">
    <location>
        <begin position="173"/>
        <end position="192"/>
    </location>
</feature>
<evidence type="ECO:0000313" key="8">
    <source>
        <dbReference type="Proteomes" id="UP000031760"/>
    </source>
</evidence>
<evidence type="ECO:0000256" key="6">
    <source>
        <dbReference type="SAM" id="Phobius"/>
    </source>
</evidence>
<feature type="transmembrane region" description="Helical" evidence="6">
    <location>
        <begin position="313"/>
        <end position="332"/>
    </location>
</feature>
<evidence type="ECO:0000256" key="2">
    <source>
        <dbReference type="ARBA" id="ARBA00022475"/>
    </source>
</evidence>
<keyword evidence="4 6" id="KW-1133">Transmembrane helix</keyword>
<reference evidence="7 8" key="1">
    <citation type="journal article" date="2014" name="Proc. Natl. Acad. Sci. U.S.A.">
        <title>Functional characterization of flavobacteria rhodopsins reveals a unique class of light-driven chloride pump in bacteria.</title>
        <authorList>
            <person name="Yoshizawa S."/>
            <person name="Kumagai Y."/>
            <person name="Kim H."/>
            <person name="Ogura Y."/>
            <person name="Hayashi T."/>
            <person name="Iwasaki W."/>
            <person name="DeLong E.F."/>
            <person name="Kogure K."/>
        </authorList>
    </citation>
    <scope>NUCLEOTIDE SEQUENCE [LARGE SCALE GENOMIC DNA]</scope>
    <source>
        <strain evidence="7 8">S1-08</strain>
    </source>
</reference>
<feature type="transmembrane region" description="Helical" evidence="6">
    <location>
        <begin position="269"/>
        <end position="292"/>
    </location>
</feature>
<dbReference type="GO" id="GO:0042910">
    <property type="term" value="F:xenobiotic transmembrane transporter activity"/>
    <property type="evidence" value="ECO:0007669"/>
    <property type="project" value="InterPro"/>
</dbReference>
<protein>
    <submittedName>
        <fullName evidence="7">Polysaccharide biosynthesis protein</fullName>
    </submittedName>
</protein>
<dbReference type="GO" id="GO:0005886">
    <property type="term" value="C:plasma membrane"/>
    <property type="evidence" value="ECO:0007669"/>
    <property type="project" value="UniProtKB-SubCell"/>
</dbReference>
<dbReference type="AlphaFoldDB" id="W8VWM0"/>
<dbReference type="STRING" id="1454201.NMS_0848"/>
<dbReference type="Proteomes" id="UP000031760">
    <property type="component" value="Chromosome"/>
</dbReference>
<feature type="transmembrane region" description="Helical" evidence="6">
    <location>
        <begin position="132"/>
        <end position="153"/>
    </location>
</feature>
<keyword evidence="2" id="KW-1003">Cell membrane</keyword>
<feature type="transmembrane region" description="Helical" evidence="6">
    <location>
        <begin position="378"/>
        <end position="397"/>
    </location>
</feature>
<sequence>MSKYDRAYNSIVPIVQGLFNRESKIWLLFWRTAGAAMFFILTIIMTNSLSKEVFGAFEYGRSSLMLLGSIILFGTDRSILQFFGRLESQKSGGDIFLVYRKMVLMVFSFCTVLLVIYFIVPESIWIKAFADYEGYLIILKVVLFVFFYSITVLNTEYFRVLNKMVLSELFRGVFKYSPLAVIVLYIMITQNYQYLFELYLLGFVVLSVITTALVLWLKHPLSRKAKISTNEILKKSYPMAISGLGFMLLTTIDIYFLKQYTGLEQIAIYAVPVKITMLLAMVITTFQAAVSTEISTLFYKKEMDVLQMRLRRITNIIFLITLPLLIGTYLFGDILLGFFGSSFTEGKTALDILLIGFLFSTFSSLSPSYLNMTGREKVLQVIILITVLINLILNLILIPSYGIVGAAAASSLSMAFWTVVSLIYSYKKDRIKLFVHF</sequence>
<dbReference type="InterPro" id="IPR002528">
    <property type="entry name" value="MATE_fam"/>
</dbReference>
<keyword evidence="5 6" id="KW-0472">Membrane</keyword>
<evidence type="ECO:0000256" key="1">
    <source>
        <dbReference type="ARBA" id="ARBA00004651"/>
    </source>
</evidence>
<evidence type="ECO:0000256" key="3">
    <source>
        <dbReference type="ARBA" id="ARBA00022692"/>
    </source>
</evidence>
<evidence type="ECO:0000256" key="5">
    <source>
        <dbReference type="ARBA" id="ARBA00023136"/>
    </source>
</evidence>
<accession>W8VWM0</accession>
<keyword evidence="3 6" id="KW-0812">Transmembrane</keyword>
<dbReference type="KEGG" id="nmf:NMS_0848"/>
<keyword evidence="8" id="KW-1185">Reference proteome</keyword>
<feature type="transmembrane region" description="Helical" evidence="6">
    <location>
        <begin position="237"/>
        <end position="257"/>
    </location>
</feature>
<organism evidence="7 8">
    <name type="scientific">Nonlabens marinus S1-08</name>
    <dbReference type="NCBI Taxonomy" id="1454201"/>
    <lineage>
        <taxon>Bacteria</taxon>
        <taxon>Pseudomonadati</taxon>
        <taxon>Bacteroidota</taxon>
        <taxon>Flavobacteriia</taxon>
        <taxon>Flavobacteriales</taxon>
        <taxon>Flavobacteriaceae</taxon>
        <taxon>Nonlabens</taxon>
    </lineage>
</organism>
<feature type="transmembrane region" description="Helical" evidence="6">
    <location>
        <begin position="25"/>
        <end position="44"/>
    </location>
</feature>
<dbReference type="Pfam" id="PF01554">
    <property type="entry name" value="MatE"/>
    <property type="match status" value="1"/>
</dbReference>
<dbReference type="PANTHER" id="PTHR30250:SF11">
    <property type="entry name" value="O-ANTIGEN TRANSPORTER-RELATED"/>
    <property type="match status" value="1"/>
</dbReference>
<dbReference type="PANTHER" id="PTHR30250">
    <property type="entry name" value="PST FAMILY PREDICTED COLANIC ACID TRANSPORTER"/>
    <property type="match status" value="1"/>
</dbReference>
<name>W8VWM0_9FLAO</name>
<dbReference type="OrthoDB" id="824226at2"/>
<proteinExistence type="predicted"/>
<evidence type="ECO:0000313" key="7">
    <source>
        <dbReference type="EMBL" id="BAO54857.1"/>
    </source>
</evidence>
<dbReference type="HOGENOM" id="CLU_022017_5_4_10"/>
<feature type="transmembrane region" description="Helical" evidence="6">
    <location>
        <begin position="64"/>
        <end position="83"/>
    </location>
</feature>